<dbReference type="SUPFAM" id="SSF158702">
    <property type="entry name" value="Sec63 N-terminal domain-like"/>
    <property type="match status" value="1"/>
</dbReference>
<protein>
    <recommendedName>
        <fullName evidence="11">J domain-containing protein</fullName>
    </recommendedName>
</protein>
<evidence type="ECO:0000256" key="4">
    <source>
        <dbReference type="ARBA" id="ARBA00022824"/>
    </source>
</evidence>
<keyword evidence="4" id="KW-0256">Endoplasmic reticulum</keyword>
<keyword evidence="8" id="KW-0143">Chaperone</keyword>
<dbReference type="InterPro" id="IPR035892">
    <property type="entry name" value="C2_domain_sf"/>
</dbReference>
<dbReference type="InterPro" id="IPR001623">
    <property type="entry name" value="DnaJ_domain"/>
</dbReference>
<feature type="domain" description="J" evidence="11">
    <location>
        <begin position="99"/>
        <end position="160"/>
    </location>
</feature>
<evidence type="ECO:0000256" key="2">
    <source>
        <dbReference type="ARBA" id="ARBA00022448"/>
    </source>
</evidence>
<dbReference type="EMBL" id="CAJOBA010009208">
    <property type="protein sequence ID" value="CAF3846038.1"/>
    <property type="molecule type" value="Genomic_DNA"/>
</dbReference>
<dbReference type="AlphaFoldDB" id="A0A8S2KDQ0"/>
<dbReference type="GO" id="GO:0008320">
    <property type="term" value="F:protein transmembrane transporter activity"/>
    <property type="evidence" value="ECO:0007669"/>
    <property type="project" value="TreeGrafter"/>
</dbReference>
<dbReference type="Pfam" id="PF00226">
    <property type="entry name" value="DnaJ"/>
    <property type="match status" value="1"/>
</dbReference>
<evidence type="ECO:0000256" key="3">
    <source>
        <dbReference type="ARBA" id="ARBA00022692"/>
    </source>
</evidence>
<keyword evidence="7 10" id="KW-0472">Membrane</keyword>
<feature type="compositionally biased region" description="Low complexity" evidence="9">
    <location>
        <begin position="542"/>
        <end position="562"/>
    </location>
</feature>
<feature type="compositionally biased region" description="Polar residues" evidence="9">
    <location>
        <begin position="620"/>
        <end position="645"/>
    </location>
</feature>
<evidence type="ECO:0000256" key="5">
    <source>
        <dbReference type="ARBA" id="ARBA00022927"/>
    </source>
</evidence>
<dbReference type="PROSITE" id="PS50076">
    <property type="entry name" value="DNAJ_2"/>
    <property type="match status" value="1"/>
</dbReference>
<comment type="caution">
    <text evidence="13">The sequence shown here is derived from an EMBL/GenBank/DDBJ whole genome shotgun (WGS) entry which is preliminary data.</text>
</comment>
<dbReference type="PANTHER" id="PTHR24075:SF0">
    <property type="entry name" value="TRANSLOCATION PROTEIN SEC63 HOMOLOG"/>
    <property type="match status" value="1"/>
</dbReference>
<dbReference type="CDD" id="cd06257">
    <property type="entry name" value="DnaJ"/>
    <property type="match status" value="1"/>
</dbReference>
<dbReference type="GO" id="GO:0003723">
    <property type="term" value="F:RNA binding"/>
    <property type="evidence" value="ECO:0007669"/>
    <property type="project" value="TreeGrafter"/>
</dbReference>
<evidence type="ECO:0000256" key="9">
    <source>
        <dbReference type="SAM" id="MobiDB-lite"/>
    </source>
</evidence>
<dbReference type="Gene3D" id="2.60.40.150">
    <property type="entry name" value="C2 domain"/>
    <property type="match status" value="1"/>
</dbReference>
<dbReference type="Pfam" id="PF02889">
    <property type="entry name" value="Sec63"/>
    <property type="match status" value="1"/>
</dbReference>
<gene>
    <name evidence="12" type="ORF">OVA965_LOCUS18474</name>
    <name evidence="13" type="ORF">TMI583_LOCUS18483</name>
</gene>
<evidence type="ECO:0000313" key="14">
    <source>
        <dbReference type="Proteomes" id="UP000682733"/>
    </source>
</evidence>
<feature type="compositionally biased region" description="Basic and acidic residues" evidence="9">
    <location>
        <begin position="501"/>
        <end position="515"/>
    </location>
</feature>
<feature type="transmembrane region" description="Helical" evidence="10">
    <location>
        <begin position="185"/>
        <end position="207"/>
    </location>
</feature>
<reference evidence="13" key="1">
    <citation type="submission" date="2021-02" db="EMBL/GenBank/DDBJ databases">
        <authorList>
            <person name="Nowell W R."/>
        </authorList>
    </citation>
    <scope>NUCLEOTIDE SEQUENCE</scope>
</reference>
<evidence type="ECO:0000256" key="7">
    <source>
        <dbReference type="ARBA" id="ARBA00023136"/>
    </source>
</evidence>
<dbReference type="Gene3D" id="1.10.287.110">
    <property type="entry name" value="DnaJ domain"/>
    <property type="match status" value="1"/>
</dbReference>
<evidence type="ECO:0000256" key="1">
    <source>
        <dbReference type="ARBA" id="ARBA00004477"/>
    </source>
</evidence>
<evidence type="ECO:0000256" key="10">
    <source>
        <dbReference type="SAM" id="Phobius"/>
    </source>
</evidence>
<dbReference type="Proteomes" id="UP000682733">
    <property type="component" value="Unassembled WGS sequence"/>
</dbReference>
<evidence type="ECO:0000259" key="11">
    <source>
        <dbReference type="PROSITE" id="PS50076"/>
    </source>
</evidence>
<name>A0A8S2KDQ0_9BILA</name>
<dbReference type="GO" id="GO:0031207">
    <property type="term" value="C:Sec62/Sec63 complex"/>
    <property type="evidence" value="ECO:0007669"/>
    <property type="project" value="TreeGrafter"/>
</dbReference>
<keyword evidence="6 10" id="KW-1133">Transmembrane helix</keyword>
<dbReference type="InterPro" id="IPR004179">
    <property type="entry name" value="Sec63-dom"/>
</dbReference>
<dbReference type="EMBL" id="CAJNOK010009193">
    <property type="protein sequence ID" value="CAF1083428.1"/>
    <property type="molecule type" value="Genomic_DNA"/>
</dbReference>
<feature type="transmembrane region" description="Helical" evidence="10">
    <location>
        <begin position="6"/>
        <end position="28"/>
    </location>
</feature>
<evidence type="ECO:0000313" key="12">
    <source>
        <dbReference type="EMBL" id="CAF1083428.1"/>
    </source>
</evidence>
<sequence length="732" mass="84626">YDENGGKFYYFLLSFYALVLIPTTYWLWPKQEKRKTTLHPEDKSNFSPCREKYQLLNAGEPVRRFRLKAIKFVFVMAWIIFVVLAYRVSLIETEHKDYDPFAVLTVDREATVAEIKRAYRELSKKHHPDRGGDPEQFKQIAKAYKTLTNEEAKNNWKQYGNPDGPGVTHFGIALPKWLVDHKNSVFVLLTYAGIFMIVLPVIVCVWWQKSARFAGDHILIETAQLYYILLGRTPNMIVKRALMILASSMEFEKTRNPAIIERPSDNTELPKLIKDLPDVQEKTKERPFQFPYSLKARALLHSHLQRITNLSENLEKDRKYVVKRCPYLINEMVNIEAQLVAMAHAGRLSHPPRLDSIENTMKLSPMIVQALWNTKSPLLQLPHITENHLRYFESKKRTIKSIKQFATMNDEQRRSMLRSISDEQYDDIMSVLKIYPYITIKVKSEVFDDEDERLVTTGAVVTLTVKLTRENMSVLFNKEHHISNEQHQILVENQQQDDENDKEKGKEKEKSEPKQKGWSNKQSKKKPKEKASKQKKKPVPPSQNKNTSTASSSTVATTPTNTKDSLTKNAKGDSNQKDSSDDESSKHSDDSQSVVNNNRDGKTSDQNESDEEEQNEREVTTATTSAVRRSGSKNQARSTGATTSNNEEDTFLEKFQQQQRKREKLETKAKISHRVFCPFFPEIKQECWWLYVADRKHHTLISAPVYLCTLKDEEEVSYMTNQLAPCDSSYVG</sequence>
<keyword evidence="3 10" id="KW-0812">Transmembrane</keyword>
<dbReference type="InterPro" id="IPR036869">
    <property type="entry name" value="J_dom_sf"/>
</dbReference>
<keyword evidence="5" id="KW-0653">Protein transport</keyword>
<dbReference type="GO" id="GO:0006620">
    <property type="term" value="P:post-translational protein targeting to endoplasmic reticulum membrane"/>
    <property type="evidence" value="ECO:0007669"/>
    <property type="project" value="TreeGrafter"/>
</dbReference>
<dbReference type="Proteomes" id="UP000677228">
    <property type="component" value="Unassembled WGS sequence"/>
</dbReference>
<dbReference type="PANTHER" id="PTHR24075">
    <property type="entry name" value="SEC63 DOMAIN-CONTAINING"/>
    <property type="match status" value="1"/>
</dbReference>
<comment type="subcellular location">
    <subcellularLocation>
        <location evidence="1">Endoplasmic reticulum membrane</location>
        <topology evidence="1">Multi-pass membrane protein</topology>
    </subcellularLocation>
</comment>
<organism evidence="13 14">
    <name type="scientific">Didymodactylos carnosus</name>
    <dbReference type="NCBI Taxonomy" id="1234261"/>
    <lineage>
        <taxon>Eukaryota</taxon>
        <taxon>Metazoa</taxon>
        <taxon>Spiralia</taxon>
        <taxon>Gnathifera</taxon>
        <taxon>Rotifera</taxon>
        <taxon>Eurotatoria</taxon>
        <taxon>Bdelloidea</taxon>
        <taxon>Philodinida</taxon>
        <taxon>Philodinidae</taxon>
        <taxon>Didymodactylos</taxon>
    </lineage>
</organism>
<feature type="compositionally biased region" description="Basic and acidic residues" evidence="9">
    <location>
        <begin position="570"/>
        <end position="590"/>
    </location>
</feature>
<dbReference type="InterPro" id="IPR014756">
    <property type="entry name" value="Ig_E-set"/>
</dbReference>
<dbReference type="GO" id="GO:0006614">
    <property type="term" value="P:SRP-dependent cotranslational protein targeting to membrane"/>
    <property type="evidence" value="ECO:0007669"/>
    <property type="project" value="TreeGrafter"/>
</dbReference>
<dbReference type="Gene3D" id="1.10.150.20">
    <property type="entry name" value="5' to 3' exonuclease, C-terminal subdomain"/>
    <property type="match status" value="1"/>
</dbReference>
<feature type="transmembrane region" description="Helical" evidence="10">
    <location>
        <begin position="72"/>
        <end position="91"/>
    </location>
</feature>
<accession>A0A8S2KDQ0</accession>
<feature type="region of interest" description="Disordered" evidence="9">
    <location>
        <begin position="491"/>
        <end position="651"/>
    </location>
</feature>
<dbReference type="SUPFAM" id="SSF81296">
    <property type="entry name" value="E set domains"/>
    <property type="match status" value="1"/>
</dbReference>
<keyword evidence="2" id="KW-0813">Transport</keyword>
<dbReference type="Gene3D" id="1.10.3380.10">
    <property type="entry name" value="Sec63 N-terminal domain-like domain"/>
    <property type="match status" value="1"/>
</dbReference>
<dbReference type="PRINTS" id="PR00625">
    <property type="entry name" value="JDOMAIN"/>
</dbReference>
<proteinExistence type="predicted"/>
<feature type="compositionally biased region" description="Basic residues" evidence="9">
    <location>
        <begin position="522"/>
        <end position="538"/>
    </location>
</feature>
<evidence type="ECO:0000256" key="6">
    <source>
        <dbReference type="ARBA" id="ARBA00022989"/>
    </source>
</evidence>
<evidence type="ECO:0000256" key="8">
    <source>
        <dbReference type="ARBA" id="ARBA00023186"/>
    </source>
</evidence>
<dbReference type="SMART" id="SM00271">
    <property type="entry name" value="DnaJ"/>
    <property type="match status" value="1"/>
</dbReference>
<evidence type="ECO:0000313" key="13">
    <source>
        <dbReference type="EMBL" id="CAF3846038.1"/>
    </source>
</evidence>
<dbReference type="SMART" id="SM00973">
    <property type="entry name" value="Sec63"/>
    <property type="match status" value="1"/>
</dbReference>
<feature type="non-terminal residue" evidence="13">
    <location>
        <position position="1"/>
    </location>
</feature>
<dbReference type="SUPFAM" id="SSF46565">
    <property type="entry name" value="Chaperone J-domain"/>
    <property type="match status" value="1"/>
</dbReference>